<dbReference type="InterPro" id="IPR017939">
    <property type="entry name" value="G-Glutamylcylcotransferase"/>
</dbReference>
<organism evidence="2 3">
    <name type="scientific">Martelella mangrovi</name>
    <dbReference type="NCBI Taxonomy" id="1397477"/>
    <lineage>
        <taxon>Bacteria</taxon>
        <taxon>Pseudomonadati</taxon>
        <taxon>Pseudomonadota</taxon>
        <taxon>Alphaproteobacteria</taxon>
        <taxon>Hyphomicrobiales</taxon>
        <taxon>Aurantimonadaceae</taxon>
        <taxon>Martelella</taxon>
    </lineage>
</organism>
<dbReference type="PANTHER" id="PTHR12935">
    <property type="entry name" value="GAMMA-GLUTAMYLCYCLOTRANSFERASE"/>
    <property type="match status" value="1"/>
</dbReference>
<gene>
    <name evidence="2" type="ORF">ABID12_000287</name>
</gene>
<dbReference type="SUPFAM" id="SSF110857">
    <property type="entry name" value="Gamma-glutamyl cyclotransferase-like"/>
    <property type="match status" value="1"/>
</dbReference>
<protein>
    <recommendedName>
        <fullName evidence="4">Gamma-glutamylcyclotransferase</fullName>
    </recommendedName>
</protein>
<dbReference type="PANTHER" id="PTHR12935:SF0">
    <property type="entry name" value="GAMMA-GLUTAMYLCYCLOTRANSFERASE"/>
    <property type="match status" value="1"/>
</dbReference>
<proteinExistence type="predicted"/>
<keyword evidence="3" id="KW-1185">Reference proteome</keyword>
<accession>A0ABV2I6J4</accession>
<dbReference type="Pfam" id="PF13772">
    <property type="entry name" value="AIG2_2"/>
    <property type="match status" value="1"/>
</dbReference>
<dbReference type="RefSeq" id="WP_354432802.1">
    <property type="nucleotide sequence ID" value="NZ_JBEPLY010000001.1"/>
</dbReference>
<evidence type="ECO:0008006" key="4">
    <source>
        <dbReference type="Google" id="ProtNLM"/>
    </source>
</evidence>
<keyword evidence="1" id="KW-0456">Lyase</keyword>
<evidence type="ECO:0000313" key="2">
    <source>
        <dbReference type="EMBL" id="MET3598366.1"/>
    </source>
</evidence>
<dbReference type="CDD" id="cd06661">
    <property type="entry name" value="GGCT_like"/>
    <property type="match status" value="1"/>
</dbReference>
<evidence type="ECO:0000313" key="3">
    <source>
        <dbReference type="Proteomes" id="UP001549164"/>
    </source>
</evidence>
<dbReference type="EMBL" id="JBEPLY010000001">
    <property type="protein sequence ID" value="MET3598366.1"/>
    <property type="molecule type" value="Genomic_DNA"/>
</dbReference>
<evidence type="ECO:0000256" key="1">
    <source>
        <dbReference type="ARBA" id="ARBA00023239"/>
    </source>
</evidence>
<reference evidence="2 3" key="1">
    <citation type="submission" date="2024-06" db="EMBL/GenBank/DDBJ databases">
        <title>Genomic Encyclopedia of Type Strains, Phase IV (KMG-IV): sequencing the most valuable type-strain genomes for metagenomic binning, comparative biology and taxonomic classification.</title>
        <authorList>
            <person name="Goeker M."/>
        </authorList>
    </citation>
    <scope>NUCLEOTIDE SEQUENCE [LARGE SCALE GENOMIC DNA]</scope>
    <source>
        <strain evidence="2 3">DSM 28102</strain>
    </source>
</reference>
<sequence length="182" mass="19886">MPQRLNYFAYGSNMLTERLFRRCPSARALGGAFLEDHTLDFAKPGRDGSGKATIVPAADARVFGVLFTLEPGDCGLLDGFEGRGKGYDRLDDVTVCRMPDGRAVSAFTYMAPPAFRDPAFPPYDWYHGLVIAGAHEHGLPEDYIAGLLEIPFVEDPEADRATRREALDILAGRSLTSRSAST</sequence>
<dbReference type="Gene3D" id="3.10.490.10">
    <property type="entry name" value="Gamma-glutamyl cyclotransferase-like"/>
    <property type="match status" value="1"/>
</dbReference>
<comment type="caution">
    <text evidence="2">The sequence shown here is derived from an EMBL/GenBank/DDBJ whole genome shotgun (WGS) entry which is preliminary data.</text>
</comment>
<dbReference type="Proteomes" id="UP001549164">
    <property type="component" value="Unassembled WGS sequence"/>
</dbReference>
<name>A0ABV2I6J4_9HYPH</name>
<dbReference type="InterPro" id="IPR013024">
    <property type="entry name" value="GGCT-like"/>
</dbReference>
<dbReference type="InterPro" id="IPR036568">
    <property type="entry name" value="GGCT-like_sf"/>
</dbReference>